<keyword evidence="2" id="KW-1185">Reference proteome</keyword>
<name>A0ABQ0L3M4_MYCCL</name>
<gene>
    <name evidence="1" type="ORF">MCHLO_03228</name>
</gene>
<evidence type="ECO:0000313" key="1">
    <source>
        <dbReference type="EMBL" id="GAT45663.1"/>
    </source>
</evidence>
<accession>A0ABQ0L3M4</accession>
<organism evidence="1 2">
    <name type="scientific">Mycena chlorophos</name>
    <name type="common">Agaric fungus</name>
    <name type="synonym">Agaricus chlorophos</name>
    <dbReference type="NCBI Taxonomy" id="658473"/>
    <lineage>
        <taxon>Eukaryota</taxon>
        <taxon>Fungi</taxon>
        <taxon>Dikarya</taxon>
        <taxon>Basidiomycota</taxon>
        <taxon>Agaricomycotina</taxon>
        <taxon>Agaricomycetes</taxon>
        <taxon>Agaricomycetidae</taxon>
        <taxon>Agaricales</taxon>
        <taxon>Marasmiineae</taxon>
        <taxon>Mycenaceae</taxon>
        <taxon>Mycena</taxon>
    </lineage>
</organism>
<dbReference type="EMBL" id="DF841671">
    <property type="protein sequence ID" value="GAT45663.1"/>
    <property type="molecule type" value="Genomic_DNA"/>
</dbReference>
<dbReference type="SUPFAM" id="SSF52047">
    <property type="entry name" value="RNI-like"/>
    <property type="match status" value="1"/>
</dbReference>
<proteinExistence type="predicted"/>
<reference evidence="1" key="1">
    <citation type="submission" date="2014-09" db="EMBL/GenBank/DDBJ databases">
        <title>Genome sequence of the luminous mushroom Mycena chlorophos for searching fungal bioluminescence genes.</title>
        <authorList>
            <person name="Tanaka Y."/>
            <person name="Kasuga D."/>
            <person name="Oba Y."/>
            <person name="Hase S."/>
            <person name="Sato K."/>
            <person name="Oba Y."/>
            <person name="Sakakibara Y."/>
        </authorList>
    </citation>
    <scope>NUCLEOTIDE SEQUENCE</scope>
</reference>
<dbReference type="Proteomes" id="UP000815677">
    <property type="component" value="Unassembled WGS sequence"/>
</dbReference>
<sequence length="427" mass="46615">MASFLRHALRRVSRRGTSTSSTTASLAYVEPFPELPADLQREIFETTVAIHREMGPVLARVARCVKGWVEPLLYNTLELQPSSIPRLLAAFQSKAPTFLQTNVRHLRLYGSIPTSALQLVTERCSSVSDLCMLGLFSSPGHAAILAPYLAALPLRRLSANEAFISAVFTQEHLPKYASLTHLDALPHLNAAGVDWPAVLPFLPALTHLRVWYMHTTDAHHDLLAAMLAGLPALKVLMVVCDENTPLDTARRFLRIADVRLVPVQLDVKGAINDWRRRALSGQRDLWEWAEGTVETLRTAGAVPPAPRFWLEDAGEGHGGPYRSPTLAEIPHSPASSDCTLPDTSAEQTSWTYEVLAALNPNSRFKASPKYTDVLDLALSPSLPEGWKPVLPVSVRVGKGKGGEAPQLPELAFDFGVKNGEDIDGVGA</sequence>
<dbReference type="InterPro" id="IPR032675">
    <property type="entry name" value="LRR_dom_sf"/>
</dbReference>
<evidence type="ECO:0000313" key="2">
    <source>
        <dbReference type="Proteomes" id="UP000815677"/>
    </source>
</evidence>
<evidence type="ECO:0008006" key="3">
    <source>
        <dbReference type="Google" id="ProtNLM"/>
    </source>
</evidence>
<dbReference type="Gene3D" id="3.80.10.10">
    <property type="entry name" value="Ribonuclease Inhibitor"/>
    <property type="match status" value="1"/>
</dbReference>
<protein>
    <recommendedName>
        <fullName evidence="3">F-box domain-containing protein</fullName>
    </recommendedName>
</protein>